<reference evidence="1" key="1">
    <citation type="submission" date="2022-09" db="EMBL/GenBank/DDBJ databases">
        <authorList>
            <person name="Yuan C."/>
            <person name="Ke Z."/>
        </authorList>
    </citation>
    <scope>NUCLEOTIDE SEQUENCE</scope>
    <source>
        <strain evidence="1">LB-8</strain>
    </source>
</reference>
<sequence>MQNYILYNASEGIHSTNECRYALLKLLSVYNLKPPPSLFVVVHTGHPRLFDDFLTFFPHIEITGPFNEHSHAKAQIIQKFFLTTHGNLLICDTATYPLKPLETLFGEIEKGILFLYRKELPQTNGHNSVAKQVQSILSQSQHQMDGLPAKVHETPVHNAAIIGLNNSMLHVVKYAGEMINGLFQKIPHPFAVNFAFSHAFQKQPPIKTANDYFADYFELNEFRKLLQTFFRKNEEESIPSLVKLINHLDVGAIKLEKKKHIQLPLLKKWWKELTGKGWSIRKYEKRIS</sequence>
<protein>
    <submittedName>
        <fullName evidence="1">Uncharacterized protein</fullName>
    </submittedName>
</protein>
<gene>
    <name evidence="1" type="ORF">OCK74_02925</name>
</gene>
<dbReference type="EMBL" id="JAOTIF010000001">
    <property type="protein sequence ID" value="MCU7548047.1"/>
    <property type="molecule type" value="Genomic_DNA"/>
</dbReference>
<accession>A0A9X3BGM9</accession>
<proteinExistence type="predicted"/>
<organism evidence="1 2">
    <name type="scientific">Paraflavisolibacter caeni</name>
    <dbReference type="NCBI Taxonomy" id="2982496"/>
    <lineage>
        <taxon>Bacteria</taxon>
        <taxon>Pseudomonadati</taxon>
        <taxon>Bacteroidota</taxon>
        <taxon>Chitinophagia</taxon>
        <taxon>Chitinophagales</taxon>
        <taxon>Chitinophagaceae</taxon>
        <taxon>Paraflavisolibacter</taxon>
    </lineage>
</organism>
<evidence type="ECO:0000313" key="2">
    <source>
        <dbReference type="Proteomes" id="UP001155483"/>
    </source>
</evidence>
<comment type="caution">
    <text evidence="1">The sequence shown here is derived from an EMBL/GenBank/DDBJ whole genome shotgun (WGS) entry which is preliminary data.</text>
</comment>
<dbReference type="AlphaFoldDB" id="A0A9X3BGM9"/>
<dbReference type="RefSeq" id="WP_279295491.1">
    <property type="nucleotide sequence ID" value="NZ_JAOTIF010000001.1"/>
</dbReference>
<name>A0A9X3BGM9_9BACT</name>
<dbReference type="Proteomes" id="UP001155483">
    <property type="component" value="Unassembled WGS sequence"/>
</dbReference>
<reference evidence="1" key="2">
    <citation type="submission" date="2023-04" db="EMBL/GenBank/DDBJ databases">
        <title>Paracnuella aquatica gen. nov., sp. nov., a member of the family Chitinophagaceae isolated from a hot spring.</title>
        <authorList>
            <person name="Wang C."/>
        </authorList>
    </citation>
    <scope>NUCLEOTIDE SEQUENCE</scope>
    <source>
        <strain evidence="1">LB-8</strain>
    </source>
</reference>
<keyword evidence="2" id="KW-1185">Reference proteome</keyword>
<evidence type="ECO:0000313" key="1">
    <source>
        <dbReference type="EMBL" id="MCU7548047.1"/>
    </source>
</evidence>